<organism evidence="5 6">
    <name type="scientific">Striga hermonthica</name>
    <name type="common">Purple witchweed</name>
    <name type="synonym">Buchnera hermonthica</name>
    <dbReference type="NCBI Taxonomy" id="68872"/>
    <lineage>
        <taxon>Eukaryota</taxon>
        <taxon>Viridiplantae</taxon>
        <taxon>Streptophyta</taxon>
        <taxon>Embryophyta</taxon>
        <taxon>Tracheophyta</taxon>
        <taxon>Spermatophyta</taxon>
        <taxon>Magnoliopsida</taxon>
        <taxon>eudicotyledons</taxon>
        <taxon>Gunneridae</taxon>
        <taxon>Pentapetalae</taxon>
        <taxon>asterids</taxon>
        <taxon>lamiids</taxon>
        <taxon>Lamiales</taxon>
        <taxon>Orobanchaceae</taxon>
        <taxon>Buchnereae</taxon>
        <taxon>Striga</taxon>
    </lineage>
</organism>
<keyword evidence="6" id="KW-1185">Reference proteome</keyword>
<protein>
    <submittedName>
        <fullName evidence="5">Avirulence induced gene (AIG1) family protein</fullName>
    </submittedName>
</protein>
<evidence type="ECO:0000256" key="3">
    <source>
        <dbReference type="ARBA" id="ARBA00023134"/>
    </source>
</evidence>
<dbReference type="PANTHER" id="PTHR10903">
    <property type="entry name" value="GTPASE, IMAP FAMILY MEMBER-RELATED"/>
    <property type="match status" value="1"/>
</dbReference>
<accession>A0A9N7R2C7</accession>
<evidence type="ECO:0000313" key="5">
    <source>
        <dbReference type="EMBL" id="CAA0809859.1"/>
    </source>
</evidence>
<proteinExistence type="inferred from homology"/>
<name>A0A9N7R2C7_STRHE</name>
<dbReference type="OrthoDB" id="8954335at2759"/>
<dbReference type="InterPro" id="IPR027417">
    <property type="entry name" value="P-loop_NTPase"/>
</dbReference>
<dbReference type="InterPro" id="IPR045058">
    <property type="entry name" value="GIMA/IAN/Toc"/>
</dbReference>
<evidence type="ECO:0000259" key="4">
    <source>
        <dbReference type="PROSITE" id="PS51720"/>
    </source>
</evidence>
<dbReference type="GO" id="GO:0005525">
    <property type="term" value="F:GTP binding"/>
    <property type="evidence" value="ECO:0007669"/>
    <property type="project" value="UniProtKB-KW"/>
</dbReference>
<evidence type="ECO:0000256" key="2">
    <source>
        <dbReference type="ARBA" id="ARBA00022741"/>
    </source>
</evidence>
<gene>
    <name evidence="5" type="ORF">SHERM_11769</name>
</gene>
<evidence type="ECO:0000256" key="1">
    <source>
        <dbReference type="ARBA" id="ARBA00008535"/>
    </source>
</evidence>
<comment type="caution">
    <text evidence="5">The sequence shown here is derived from an EMBL/GenBank/DDBJ whole genome shotgun (WGS) entry which is preliminary data.</text>
</comment>
<evidence type="ECO:0000313" key="6">
    <source>
        <dbReference type="Proteomes" id="UP001153555"/>
    </source>
</evidence>
<dbReference type="FunFam" id="3.40.50.300:FF:000840">
    <property type="entry name" value="Immune-associated nucleotide-binding protein 9"/>
    <property type="match status" value="1"/>
</dbReference>
<reference evidence="5" key="1">
    <citation type="submission" date="2019-12" db="EMBL/GenBank/DDBJ databases">
        <authorList>
            <person name="Scholes J."/>
        </authorList>
    </citation>
    <scope>NUCLEOTIDE SEQUENCE</scope>
</reference>
<keyword evidence="2" id="KW-0547">Nucleotide-binding</keyword>
<dbReference type="EMBL" id="CACSLK010004199">
    <property type="protein sequence ID" value="CAA0809859.1"/>
    <property type="molecule type" value="Genomic_DNA"/>
</dbReference>
<sequence length="231" mass="25676">MGGSENSVYTIVLLGKTGNGKSSTGNSLLGKRAFKSNANFGGGTTACELQTAELESGLILNIIDTPGLCDISGGDEKFVKEVVKCIDMAKNRINAVVLVLSARFRFSQEEKYAIWSLFEIFGGKITDYMILLFTGGDDLAENEETLDDYLGRDCPEPLKIESTNMSEVTRKLEQQVAEEREARLRAEVAAKDAYKRSTEEFREMSYALEMANKRLEKLRTETRKINTCPIL</sequence>
<comment type="similarity">
    <text evidence="1">Belongs to the TRAFAC class TrmE-Era-EngA-EngB-Septin-like GTPase superfamily. AIG1/Toc34/Toc159-like paraseptin GTPase family. IAN subfamily.</text>
</comment>
<dbReference type="Pfam" id="PF04548">
    <property type="entry name" value="AIG1"/>
    <property type="match status" value="1"/>
</dbReference>
<dbReference type="SUPFAM" id="SSF52540">
    <property type="entry name" value="P-loop containing nucleoside triphosphate hydrolases"/>
    <property type="match status" value="1"/>
</dbReference>
<dbReference type="AlphaFoldDB" id="A0A9N7R2C7"/>
<dbReference type="PANTHER" id="PTHR10903:SF184">
    <property type="entry name" value="GTP-BINDING PROTEIN A"/>
    <property type="match status" value="1"/>
</dbReference>
<dbReference type="Gene3D" id="3.40.50.300">
    <property type="entry name" value="P-loop containing nucleotide triphosphate hydrolases"/>
    <property type="match status" value="1"/>
</dbReference>
<feature type="domain" description="AIG1-type G" evidence="4">
    <location>
        <begin position="6"/>
        <end position="213"/>
    </location>
</feature>
<dbReference type="PROSITE" id="PS51720">
    <property type="entry name" value="G_AIG1"/>
    <property type="match status" value="1"/>
</dbReference>
<dbReference type="InterPro" id="IPR006703">
    <property type="entry name" value="G_AIG1"/>
</dbReference>
<keyword evidence="3" id="KW-0342">GTP-binding</keyword>
<dbReference type="Proteomes" id="UP001153555">
    <property type="component" value="Unassembled WGS sequence"/>
</dbReference>